<comment type="caution">
    <text evidence="7">The sequence shown here is derived from an EMBL/GenBank/DDBJ whole genome shotgun (WGS) entry which is preliminary data.</text>
</comment>
<evidence type="ECO:0000256" key="5">
    <source>
        <dbReference type="SAM" id="MobiDB-lite"/>
    </source>
</evidence>
<dbReference type="Proteomes" id="UP000825935">
    <property type="component" value="Chromosome 12"/>
</dbReference>
<proteinExistence type="predicted"/>
<gene>
    <name evidence="7" type="ORF">KP509_12G091600</name>
</gene>
<accession>A0A8T2TN35</accession>
<evidence type="ECO:0000256" key="2">
    <source>
        <dbReference type="ARBA" id="ARBA00023125"/>
    </source>
</evidence>
<dbReference type="OrthoDB" id="1919458at2759"/>
<dbReference type="InterPro" id="IPR003441">
    <property type="entry name" value="NAC-dom"/>
</dbReference>
<evidence type="ECO:0000313" key="7">
    <source>
        <dbReference type="EMBL" id="KAH7424132.1"/>
    </source>
</evidence>
<dbReference type="GO" id="GO:0006355">
    <property type="term" value="P:regulation of DNA-templated transcription"/>
    <property type="evidence" value="ECO:0007669"/>
    <property type="project" value="InterPro"/>
</dbReference>
<feature type="domain" description="NAC" evidence="6">
    <location>
        <begin position="10"/>
        <end position="168"/>
    </location>
</feature>
<dbReference type="PANTHER" id="PTHR31744:SF221">
    <property type="entry name" value="NAC DOMAIN-CONTAINING PROTEIN 43-LIKE"/>
    <property type="match status" value="1"/>
</dbReference>
<keyword evidence="2" id="KW-0238">DNA-binding</keyword>
<evidence type="ECO:0000256" key="4">
    <source>
        <dbReference type="ARBA" id="ARBA00023242"/>
    </source>
</evidence>
<keyword evidence="1" id="KW-0805">Transcription regulation</keyword>
<dbReference type="InterPro" id="IPR036093">
    <property type="entry name" value="NAC_dom_sf"/>
</dbReference>
<dbReference type="Gene3D" id="2.170.150.80">
    <property type="entry name" value="NAC domain"/>
    <property type="match status" value="1"/>
</dbReference>
<keyword evidence="4" id="KW-0539">Nucleus</keyword>
<protein>
    <recommendedName>
        <fullName evidence="6">NAC domain-containing protein</fullName>
    </recommendedName>
</protein>
<dbReference type="PANTHER" id="PTHR31744">
    <property type="entry name" value="PROTEIN CUP-SHAPED COTYLEDON 2-RELATED"/>
    <property type="match status" value="1"/>
</dbReference>
<keyword evidence="8" id="KW-1185">Reference proteome</keyword>
<dbReference type="AlphaFoldDB" id="A0A8T2TN35"/>
<dbReference type="FunFam" id="2.170.150.80:FF:000003">
    <property type="entry name" value="NAC domain-containing protein"/>
    <property type="match status" value="1"/>
</dbReference>
<dbReference type="Pfam" id="PF02365">
    <property type="entry name" value="NAM"/>
    <property type="match status" value="1"/>
</dbReference>
<name>A0A8T2TN35_CERRI</name>
<sequence length="497" mass="55578">MGSSNAPARVPPGFRFHPTDEELVDYYLKKKVECQRIDLDVIREIDLYKIEPWDLQEKCRIGSTDQDEWYFFSHKDKKYPTGTRTNRATTAGFWKATGRDKSIYNKHKLVGMRKTLVFYRGRAPNGQKTDWIMHEYRLESSEANTGYNVGGISHTNEEGWAVCRVFKKRSPNIKALLHDRETMMGGFCSFDDQMFNLLCEGLESPKGNAHMNASVAPMMMPSSNLFAQHTQQQRTNSLTQHRSLHGFYQQPDHLLASSSMDAMGYFSLGSQKINQNVHGSYDHTAAGMLGGSQFTCKKELEHFIEHPSNHDGFMHLPALESHKLTIGEAGSATLARDALSSISHLKMLMKLENHSSTPLVLHSAVAPLNSISNGATTIVSKSIPDSNAVVGSKEVEHTTDWRILDRLVASQLSQDAASTSDPTYFMNTTSSSPQPYTCSSTSVTDEDRQSVTLSDLSKKHQTKEPSSPSHTTLTAFNSKSDIELWNFPKDELAADKV</sequence>
<dbReference type="GO" id="GO:0003677">
    <property type="term" value="F:DNA binding"/>
    <property type="evidence" value="ECO:0007669"/>
    <property type="project" value="UniProtKB-KW"/>
</dbReference>
<keyword evidence="3" id="KW-0804">Transcription</keyword>
<dbReference type="SUPFAM" id="SSF101941">
    <property type="entry name" value="NAC domain"/>
    <property type="match status" value="1"/>
</dbReference>
<feature type="compositionally biased region" description="Polar residues" evidence="5">
    <location>
        <begin position="464"/>
        <end position="475"/>
    </location>
</feature>
<evidence type="ECO:0000256" key="3">
    <source>
        <dbReference type="ARBA" id="ARBA00023163"/>
    </source>
</evidence>
<dbReference type="PROSITE" id="PS51005">
    <property type="entry name" value="NAC"/>
    <property type="match status" value="1"/>
</dbReference>
<evidence type="ECO:0000256" key="1">
    <source>
        <dbReference type="ARBA" id="ARBA00023015"/>
    </source>
</evidence>
<dbReference type="EMBL" id="CM035417">
    <property type="protein sequence ID" value="KAH7424132.1"/>
    <property type="molecule type" value="Genomic_DNA"/>
</dbReference>
<reference evidence="7" key="1">
    <citation type="submission" date="2021-08" db="EMBL/GenBank/DDBJ databases">
        <title>WGS assembly of Ceratopteris richardii.</title>
        <authorList>
            <person name="Marchant D.B."/>
            <person name="Chen G."/>
            <person name="Jenkins J."/>
            <person name="Shu S."/>
            <person name="Leebens-Mack J."/>
            <person name="Grimwood J."/>
            <person name="Schmutz J."/>
            <person name="Soltis P."/>
            <person name="Soltis D."/>
            <person name="Chen Z.-H."/>
        </authorList>
    </citation>
    <scope>NUCLEOTIDE SEQUENCE</scope>
    <source>
        <strain evidence="7">Whitten #5841</strain>
        <tissue evidence="7">Leaf</tissue>
    </source>
</reference>
<feature type="compositionally biased region" description="Polar residues" evidence="5">
    <location>
        <begin position="418"/>
        <end position="443"/>
    </location>
</feature>
<organism evidence="7 8">
    <name type="scientific">Ceratopteris richardii</name>
    <name type="common">Triangle waterfern</name>
    <dbReference type="NCBI Taxonomy" id="49495"/>
    <lineage>
        <taxon>Eukaryota</taxon>
        <taxon>Viridiplantae</taxon>
        <taxon>Streptophyta</taxon>
        <taxon>Embryophyta</taxon>
        <taxon>Tracheophyta</taxon>
        <taxon>Polypodiopsida</taxon>
        <taxon>Polypodiidae</taxon>
        <taxon>Polypodiales</taxon>
        <taxon>Pteridineae</taxon>
        <taxon>Pteridaceae</taxon>
        <taxon>Parkerioideae</taxon>
        <taxon>Ceratopteris</taxon>
    </lineage>
</organism>
<evidence type="ECO:0000313" key="8">
    <source>
        <dbReference type="Proteomes" id="UP000825935"/>
    </source>
</evidence>
<evidence type="ECO:0000259" key="6">
    <source>
        <dbReference type="PROSITE" id="PS51005"/>
    </source>
</evidence>
<feature type="region of interest" description="Disordered" evidence="5">
    <location>
        <begin position="418"/>
        <end position="475"/>
    </location>
</feature>